<accession>A0A1H9AHV7</accession>
<dbReference type="GO" id="GO:0006508">
    <property type="term" value="P:proteolysis"/>
    <property type="evidence" value="ECO:0007669"/>
    <property type="project" value="UniProtKB-KW"/>
</dbReference>
<dbReference type="STRING" id="419940.SAMN05421824_0242"/>
<dbReference type="GO" id="GO:0016020">
    <property type="term" value="C:membrane"/>
    <property type="evidence" value="ECO:0007669"/>
    <property type="project" value="InterPro"/>
</dbReference>
<dbReference type="Pfam" id="PF18962">
    <property type="entry name" value="Por_Secre_tail"/>
    <property type="match status" value="1"/>
</dbReference>
<dbReference type="InterPro" id="IPR045474">
    <property type="entry name" value="GEVED"/>
</dbReference>
<dbReference type="InterPro" id="IPR013320">
    <property type="entry name" value="ConA-like_dom_sf"/>
</dbReference>
<dbReference type="PROSITE" id="PS50853">
    <property type="entry name" value="FN3"/>
    <property type="match status" value="1"/>
</dbReference>
<evidence type="ECO:0000313" key="12">
    <source>
        <dbReference type="EMBL" id="SEP76067.1"/>
    </source>
</evidence>
<dbReference type="InterPro" id="IPR033810">
    <property type="entry name" value="Carboxypeptidase_T"/>
</dbReference>
<evidence type="ECO:0000256" key="1">
    <source>
        <dbReference type="ARBA" id="ARBA00001947"/>
    </source>
</evidence>
<dbReference type="CDD" id="cd00063">
    <property type="entry name" value="FN3"/>
    <property type="match status" value="1"/>
</dbReference>
<evidence type="ECO:0000259" key="11">
    <source>
        <dbReference type="PROSITE" id="PS52035"/>
    </source>
</evidence>
<organism evidence="12 13">
    <name type="scientific">Hyunsoonleella jejuensis</name>
    <dbReference type="NCBI Taxonomy" id="419940"/>
    <lineage>
        <taxon>Bacteria</taxon>
        <taxon>Pseudomonadati</taxon>
        <taxon>Bacteroidota</taxon>
        <taxon>Flavobacteriia</taxon>
        <taxon>Flavobacteriales</taxon>
        <taxon>Flavobacteriaceae</taxon>
    </lineage>
</organism>
<dbReference type="InterPro" id="IPR013783">
    <property type="entry name" value="Ig-like_fold"/>
</dbReference>
<evidence type="ECO:0000313" key="13">
    <source>
        <dbReference type="Proteomes" id="UP000198999"/>
    </source>
</evidence>
<gene>
    <name evidence="12" type="ORF">SAMN05421824_0242</name>
</gene>
<evidence type="ECO:0000256" key="8">
    <source>
        <dbReference type="PROSITE-ProRule" id="PRU01379"/>
    </source>
</evidence>
<dbReference type="CDD" id="cd06263">
    <property type="entry name" value="MAM"/>
    <property type="match status" value="1"/>
</dbReference>
<dbReference type="InterPro" id="IPR000998">
    <property type="entry name" value="MAM_dom"/>
</dbReference>
<protein>
    <submittedName>
        <fullName evidence="12">Por secretion system C-terminal sorting domain-containing protein</fullName>
    </submittedName>
</protein>
<dbReference type="PANTHER" id="PTHR11705">
    <property type="entry name" value="PROTEASE FAMILY M14 CARBOXYPEPTIDASE A,B"/>
    <property type="match status" value="1"/>
</dbReference>
<comment type="cofactor">
    <cofactor evidence="1">
        <name>Zn(2+)</name>
        <dbReference type="ChEBI" id="CHEBI:29105"/>
    </cofactor>
</comment>
<comment type="caution">
    <text evidence="8">Lacks conserved residue(s) required for the propagation of feature annotation.</text>
</comment>
<dbReference type="PANTHER" id="PTHR11705:SF143">
    <property type="entry name" value="SLL0236 PROTEIN"/>
    <property type="match status" value="1"/>
</dbReference>
<name>A0A1H9AHV7_9FLAO</name>
<sequence length="1875" mass="201916">MKKIAFTLVVVFNVLFTFSQQNQSPKRISIANPSQNTLQKIQKAGIDLSCGPRFINNNLEMELGYEELQALKKNGISYQVLINNLTKYYSDRNTFDLPIAKNELRSLKKKPKKQFDGSTSTQKSLSLQNILVGNPTQHDECSEINWPVPSNFQLGSMGGCLTVSEALAQLDLMRSLYPNIISVKTDASPTGQTTHGNSTGSTTWPGQTVYYVRISDNPDIDEPSEPETLITGMTHSREVNSLMNVMYFMWYILENYNSDPFIKNVVDNQELYFIPIVNPDGLRWNEVIAPNGGGLQRKNLRPGVADNGSTGTSNNVRGVDLNRNFNYYWGWDDAGSSPTSSSNTYRGPSAGSEPETQILQDFVLNHDIKVAVNHHGGLNSIVTSSYNGSVSAADSGREDEYAKICHDLTHYNRYIYGSAPNTLYEANGDTNDWMLGGSPVSSGGQTSSGSGKDVLAFAPENGDDFWPAPSQITPIAQRALRMNFLSVLYSGKFAKLHDLNLSTISSTSGNLTFGVEYLGKTYDDITLSVTPVSSNITSISSPSTQSGWTKLEQRNLSVPYTLDPGILPNDEIEFQVTLSNNEFVLYQANYVKYYQANVLFSDNPDVTGTSNWTTSGGSWGTTSDAYSGSTAITDSPSGSYNNNENKSITLNSTIDLSGTSQVLVQYYAKWDLERNYDLVQIEASTNSGGSWTALCGNYNKPAAGFDTNFHLNKNTSTFRNHQSANGDIIYDGDTMDKWVMEEIYINATENTFLLGQNNVQFRFRLKSDSLNREDDLTTTFDGFIFDDFKIISIQTPCVLSVPAAVAINSIAEASAAISWDLIPSATYDLRYREVGSQNWTDVNGLSTPNYDITGLTNVTDYEVQVRSNCSTNSSAYSSVITFTTLDVQLNYCASASTNVNDEFISRVQLNTINNTSGAQFYSDFTNISTSLEKGTQYTITITPTWTGQVYTEAYSVWIDYNRDGDFEDAGEQVFTQSPTNASSVSGSFTVPASAVENSTRMRVSMQYNAIPTSCQTFQFGEVEDYTIIVEGAGPDVTPPVITLNGASPVSVTIGGTYSEEGATATDNIDGDISANIVVGGDTIDVNTLGSYTITYDVSDAAGNAATQVTRTVNVVEAVPGCSGGIAVFPYTQGFEGSIGDWSQSSADDLDWLVNSNNTPSNNTGPSGAVQGSSYIYVEASGNNTGYPNKRAIINSPCFDLSNATGADFSFQYHMFGAADMGTIDLEISNDDGASWISIWNQSGNQGNSWFVVNLDLSTYAGGSIQLRFNRFVGSTWQADIAIDDINLTTIEEDTIAPVITLIGASSIDLDVGGTYNEQGATATDNIDGDISASIVIGGDVVDTNIAGTYMVTYNVSDAAGNAATQVTRTVNVIPDTTAPVITLIGASSIDLDVGGTYNEQGATASDNIDGNISASIVIGGDVVDTNIAGTYVVTYNVSDAAGNAATQVTRTVNVIPDTTAPVITLIGASSIDLDVGGTYTEQGATATDNIDGDISASIVIGGDVVDTNIAGTFIVTYNVSDAAGNAATQVTRTVNVIPDTTAPVIALIGASSIDLNVGGTYTEQGATATDNIDGDISASIVIGGDVVDTNIAGTYMVTYNVSDAAGNAATQVARTINVNAIPTDVVLHQGFFETGLDGWTDGGSDCARRQDTRSYEGIYSVRIRDNSGTASAMTYSNVDITGFAEVQVNFYFYVVSMENNEDFWLRYYNGSSWTTIETWARGIDINNDTFYNATVVIPASVYNFASNSGFRFQCDASGNNDQIFIDQVTITGLSSASGSNNTLTNLGGTTKTGTDKYFDEEEEFIVYPNPVKGIELNVFVPGTDIFDFKIINMLGQIVAEGKSEGKIMVDRIESGVYIIEVNDGDELMTKRFIKE</sequence>
<evidence type="ECO:0000256" key="3">
    <source>
        <dbReference type="ARBA" id="ARBA00022670"/>
    </source>
</evidence>
<dbReference type="Gene3D" id="3.40.630.10">
    <property type="entry name" value="Zn peptidases"/>
    <property type="match status" value="1"/>
</dbReference>
<keyword evidence="4" id="KW-0732">Signal</keyword>
<keyword evidence="6" id="KW-0862">Zinc</keyword>
<evidence type="ECO:0000256" key="2">
    <source>
        <dbReference type="ARBA" id="ARBA00005988"/>
    </source>
</evidence>
<feature type="domain" description="Fibronectin type-III" evidence="10">
    <location>
        <begin position="801"/>
        <end position="887"/>
    </location>
</feature>
<dbReference type="SUPFAM" id="SSF49265">
    <property type="entry name" value="Fibronectin type III"/>
    <property type="match status" value="1"/>
</dbReference>
<dbReference type="GO" id="GO:0005615">
    <property type="term" value="C:extracellular space"/>
    <property type="evidence" value="ECO:0007669"/>
    <property type="project" value="TreeGrafter"/>
</dbReference>
<dbReference type="SUPFAM" id="SSF53187">
    <property type="entry name" value="Zn-dependent exopeptidases"/>
    <property type="match status" value="1"/>
</dbReference>
<evidence type="ECO:0000256" key="5">
    <source>
        <dbReference type="ARBA" id="ARBA00022801"/>
    </source>
</evidence>
<dbReference type="Pfam" id="PF16403">
    <property type="entry name" value="Bact_surface_Ig-like"/>
    <property type="match status" value="5"/>
</dbReference>
<dbReference type="NCBIfam" id="TIGR04183">
    <property type="entry name" value="Por_Secre_tail"/>
    <property type="match status" value="1"/>
</dbReference>
<comment type="similarity">
    <text evidence="2 8">Belongs to the peptidase M14 family.</text>
</comment>
<dbReference type="Proteomes" id="UP000198999">
    <property type="component" value="Unassembled WGS sequence"/>
</dbReference>
<dbReference type="GO" id="GO:0005975">
    <property type="term" value="P:carbohydrate metabolic process"/>
    <property type="evidence" value="ECO:0007669"/>
    <property type="project" value="UniProtKB-ARBA"/>
</dbReference>
<evidence type="ECO:0000256" key="7">
    <source>
        <dbReference type="ARBA" id="ARBA00023049"/>
    </source>
</evidence>
<proteinExistence type="inferred from homology"/>
<dbReference type="GO" id="GO:0008270">
    <property type="term" value="F:zinc ion binding"/>
    <property type="evidence" value="ECO:0007669"/>
    <property type="project" value="InterPro"/>
</dbReference>
<evidence type="ECO:0000259" key="10">
    <source>
        <dbReference type="PROSITE" id="PS50853"/>
    </source>
</evidence>
<dbReference type="InterPro" id="IPR003961">
    <property type="entry name" value="FN3_dom"/>
</dbReference>
<dbReference type="Pfam" id="PF20009">
    <property type="entry name" value="GEVED"/>
    <property type="match status" value="1"/>
</dbReference>
<dbReference type="InterPro" id="IPR032179">
    <property type="entry name" value="Cry22Aa_Ig-like"/>
</dbReference>
<keyword evidence="3" id="KW-0645">Protease</keyword>
<dbReference type="CDD" id="cd03859">
    <property type="entry name" value="M14_CPT"/>
    <property type="match status" value="1"/>
</dbReference>
<evidence type="ECO:0000259" key="9">
    <source>
        <dbReference type="PROSITE" id="PS50060"/>
    </source>
</evidence>
<dbReference type="RefSeq" id="WP_245738121.1">
    <property type="nucleotide sequence ID" value="NZ_FOFN01000001.1"/>
</dbReference>
<dbReference type="SMART" id="SM00631">
    <property type="entry name" value="Zn_pept"/>
    <property type="match status" value="1"/>
</dbReference>
<evidence type="ECO:0000256" key="4">
    <source>
        <dbReference type="ARBA" id="ARBA00022729"/>
    </source>
</evidence>
<feature type="domain" description="MAM" evidence="9">
    <location>
        <begin position="1130"/>
        <end position="1288"/>
    </location>
</feature>
<dbReference type="EMBL" id="FOFN01000001">
    <property type="protein sequence ID" value="SEP76067.1"/>
    <property type="molecule type" value="Genomic_DNA"/>
</dbReference>
<dbReference type="InterPro" id="IPR036116">
    <property type="entry name" value="FN3_sf"/>
</dbReference>
<dbReference type="Pfam" id="PF00246">
    <property type="entry name" value="Peptidase_M14"/>
    <property type="match status" value="1"/>
</dbReference>
<dbReference type="PROSITE" id="PS52035">
    <property type="entry name" value="PEPTIDASE_M14"/>
    <property type="match status" value="1"/>
</dbReference>
<dbReference type="Gene3D" id="2.60.120.200">
    <property type="match status" value="1"/>
</dbReference>
<keyword evidence="13" id="KW-1185">Reference proteome</keyword>
<dbReference type="GO" id="GO:0004181">
    <property type="term" value="F:metallocarboxypeptidase activity"/>
    <property type="evidence" value="ECO:0007669"/>
    <property type="project" value="InterPro"/>
</dbReference>
<keyword evidence="7" id="KW-0482">Metalloprotease</keyword>
<dbReference type="SMART" id="SM00137">
    <property type="entry name" value="MAM"/>
    <property type="match status" value="1"/>
</dbReference>
<dbReference type="SUPFAM" id="SSF49899">
    <property type="entry name" value="Concanavalin A-like lectins/glucanases"/>
    <property type="match status" value="1"/>
</dbReference>
<dbReference type="InterPro" id="IPR000834">
    <property type="entry name" value="Peptidase_M14"/>
</dbReference>
<dbReference type="Gene3D" id="2.60.40.10">
    <property type="entry name" value="Immunoglobulins"/>
    <property type="match status" value="6"/>
</dbReference>
<reference evidence="12 13" key="1">
    <citation type="submission" date="2016-10" db="EMBL/GenBank/DDBJ databases">
        <authorList>
            <person name="de Groot N.N."/>
        </authorList>
    </citation>
    <scope>NUCLEOTIDE SEQUENCE [LARGE SCALE GENOMIC DNA]</scope>
    <source>
        <strain evidence="12 13">DSM 21035</strain>
    </source>
</reference>
<dbReference type="GO" id="GO:0004553">
    <property type="term" value="F:hydrolase activity, hydrolyzing O-glycosyl compounds"/>
    <property type="evidence" value="ECO:0007669"/>
    <property type="project" value="UniProtKB-ARBA"/>
</dbReference>
<dbReference type="InterPro" id="IPR026444">
    <property type="entry name" value="Secre_tail"/>
</dbReference>
<keyword evidence="5" id="KW-0378">Hydrolase</keyword>
<dbReference type="Pfam" id="PF00629">
    <property type="entry name" value="MAM"/>
    <property type="match status" value="1"/>
</dbReference>
<feature type="domain" description="Peptidase M14" evidence="11">
    <location>
        <begin position="159"/>
        <end position="490"/>
    </location>
</feature>
<dbReference type="PROSITE" id="PS50060">
    <property type="entry name" value="MAM_2"/>
    <property type="match status" value="1"/>
</dbReference>
<evidence type="ECO:0000256" key="6">
    <source>
        <dbReference type="ARBA" id="ARBA00022833"/>
    </source>
</evidence>